<dbReference type="EMBL" id="JAHRHJ020000006">
    <property type="protein sequence ID" value="KAH9311000.1"/>
    <property type="molecule type" value="Genomic_DNA"/>
</dbReference>
<feature type="non-terminal residue" evidence="1">
    <location>
        <position position="1"/>
    </location>
</feature>
<proteinExistence type="predicted"/>
<organism evidence="1 2">
    <name type="scientific">Taxus chinensis</name>
    <name type="common">Chinese yew</name>
    <name type="synonym">Taxus wallichiana var. chinensis</name>
    <dbReference type="NCBI Taxonomy" id="29808"/>
    <lineage>
        <taxon>Eukaryota</taxon>
        <taxon>Viridiplantae</taxon>
        <taxon>Streptophyta</taxon>
        <taxon>Embryophyta</taxon>
        <taxon>Tracheophyta</taxon>
        <taxon>Spermatophyta</taxon>
        <taxon>Pinopsida</taxon>
        <taxon>Pinidae</taxon>
        <taxon>Conifers II</taxon>
        <taxon>Cupressales</taxon>
        <taxon>Taxaceae</taxon>
        <taxon>Taxus</taxon>
    </lineage>
</organism>
<gene>
    <name evidence="1" type="ORF">KI387_026035</name>
</gene>
<dbReference type="AlphaFoldDB" id="A0AA38L7V4"/>
<dbReference type="Proteomes" id="UP000824469">
    <property type="component" value="Unassembled WGS sequence"/>
</dbReference>
<comment type="caution">
    <text evidence="1">The sequence shown here is derived from an EMBL/GenBank/DDBJ whole genome shotgun (WGS) entry which is preliminary data.</text>
</comment>
<evidence type="ECO:0000313" key="1">
    <source>
        <dbReference type="EMBL" id="KAH9311000.1"/>
    </source>
</evidence>
<sequence>VAQRNIDKSATVKALREEIKVKDVEIACLNQEKDMEQKNNGILINMVEEIGDNVLQERPHLEPK</sequence>
<feature type="non-terminal residue" evidence="1">
    <location>
        <position position="64"/>
    </location>
</feature>
<evidence type="ECO:0000313" key="2">
    <source>
        <dbReference type="Proteomes" id="UP000824469"/>
    </source>
</evidence>
<reference evidence="1 2" key="1">
    <citation type="journal article" date="2021" name="Nat. Plants">
        <title>The Taxus genome provides insights into paclitaxel biosynthesis.</title>
        <authorList>
            <person name="Xiong X."/>
            <person name="Gou J."/>
            <person name="Liao Q."/>
            <person name="Li Y."/>
            <person name="Zhou Q."/>
            <person name="Bi G."/>
            <person name="Li C."/>
            <person name="Du R."/>
            <person name="Wang X."/>
            <person name="Sun T."/>
            <person name="Guo L."/>
            <person name="Liang H."/>
            <person name="Lu P."/>
            <person name="Wu Y."/>
            <person name="Zhang Z."/>
            <person name="Ro D.K."/>
            <person name="Shang Y."/>
            <person name="Huang S."/>
            <person name="Yan J."/>
        </authorList>
    </citation>
    <scope>NUCLEOTIDE SEQUENCE [LARGE SCALE GENOMIC DNA]</scope>
    <source>
        <strain evidence="1">Ta-2019</strain>
    </source>
</reference>
<accession>A0AA38L7V4</accession>
<name>A0AA38L7V4_TAXCH</name>
<keyword evidence="2" id="KW-1185">Reference proteome</keyword>
<protein>
    <submittedName>
        <fullName evidence="1">Uncharacterized protein</fullName>
    </submittedName>
</protein>